<reference evidence="2 3" key="1">
    <citation type="journal article" date="2022" name="Allergy">
        <title>Genome assembly and annotation of Periplaneta americana reveal a comprehensive cockroach allergen profile.</title>
        <authorList>
            <person name="Wang L."/>
            <person name="Xiong Q."/>
            <person name="Saelim N."/>
            <person name="Wang L."/>
            <person name="Nong W."/>
            <person name="Wan A.T."/>
            <person name="Shi M."/>
            <person name="Liu X."/>
            <person name="Cao Q."/>
            <person name="Hui J.H.L."/>
            <person name="Sookrung N."/>
            <person name="Leung T.F."/>
            <person name="Tungtrongchitr A."/>
            <person name="Tsui S.K.W."/>
        </authorList>
    </citation>
    <scope>NUCLEOTIDE SEQUENCE [LARGE SCALE GENOMIC DNA]</scope>
    <source>
        <strain evidence="2">PWHHKU_190912</strain>
    </source>
</reference>
<dbReference type="SMART" id="SM00801">
    <property type="entry name" value="dDENN"/>
    <property type="match status" value="1"/>
</dbReference>
<dbReference type="Proteomes" id="UP001148838">
    <property type="component" value="Unassembled WGS sequence"/>
</dbReference>
<dbReference type="PROSITE" id="PS50211">
    <property type="entry name" value="DENN"/>
    <property type="match status" value="1"/>
</dbReference>
<sequence length="657" mass="76973">MSIANWKSRCEEKRNLTQKLLPKKPARVLRNTLEQLSQKLSQFRKSYAQNSARDASIDRDFQQKRKEQCLELEIQEAFLRFMATVLKGYRGYLLPITKAPTIGTTDPNSLFDLQGFLRSRDKTHNKFFTLVMKTQMFIRFIEERSFVSDMDASLAFFDECTEKVDSDDGDGRLLELDESHQSERTVFIMPPEPTGLPLGRMYFYKSFVLDPLLFSRKELKFHNTGSRLSGAVPGSPMARRTKHEVKSAQKLARKHALSPELWAKCLLTTCYSRTAGYTLLDRKRNEEILEQLEVESVEEKINRYKLNWLDHVRKMENSRSPKIMMQYKPRGRRRPGRPLRRLLDGAETGLQRPTHSLKFTVRRTQAFQIQFTALRTQDFQIRRTRLDTATVTDSLKFTAHRTRSSGYGPQHVELQSLQSLSPSRRNLGLKLDRISKEAGLSMNPEKTKLMSNASEDPIHLNGQPLEYVEDYTYLGQNLSFSSNSEKEIKRRISMAWKKFWSLKFILTNKFQKLSLKIETLEKCVLPVLLYGCQTWSLTSKQKHMLQTCQRSMERKILQLSLRNKVRNEELRNCTGMKDVLNTAENLKWKWGGHVVRMDHRQWTHRLILWDPRIGRRRVGRQTTRWADFFKKKAGSQWTSSTRDRQLWRNLEATVLSV</sequence>
<accession>A0ABQ8T2I7</accession>
<dbReference type="EMBL" id="JAJSOF020000017">
    <property type="protein sequence ID" value="KAJ4440667.1"/>
    <property type="molecule type" value="Genomic_DNA"/>
</dbReference>
<dbReference type="InterPro" id="IPR051696">
    <property type="entry name" value="DENN_Domain_GEFs"/>
</dbReference>
<feature type="domain" description="UDENN" evidence="1">
    <location>
        <begin position="1"/>
        <end position="152"/>
    </location>
</feature>
<name>A0ABQ8T2I7_PERAM</name>
<keyword evidence="3" id="KW-1185">Reference proteome</keyword>
<dbReference type="PANTHER" id="PTHR12296">
    <property type="entry name" value="DENN DOMAIN-CONTAINING PROTEIN 4"/>
    <property type="match status" value="1"/>
</dbReference>
<dbReference type="Pfam" id="PF03455">
    <property type="entry name" value="dDENN"/>
    <property type="match status" value="1"/>
</dbReference>
<evidence type="ECO:0000259" key="1">
    <source>
        <dbReference type="PROSITE" id="PS50211"/>
    </source>
</evidence>
<evidence type="ECO:0000313" key="3">
    <source>
        <dbReference type="Proteomes" id="UP001148838"/>
    </source>
</evidence>
<comment type="caution">
    <text evidence="2">The sequence shown here is derived from an EMBL/GenBank/DDBJ whole genome shotgun (WGS) entry which is preliminary data.</text>
</comment>
<organism evidence="2 3">
    <name type="scientific">Periplaneta americana</name>
    <name type="common">American cockroach</name>
    <name type="synonym">Blatta americana</name>
    <dbReference type="NCBI Taxonomy" id="6978"/>
    <lineage>
        <taxon>Eukaryota</taxon>
        <taxon>Metazoa</taxon>
        <taxon>Ecdysozoa</taxon>
        <taxon>Arthropoda</taxon>
        <taxon>Hexapoda</taxon>
        <taxon>Insecta</taxon>
        <taxon>Pterygota</taxon>
        <taxon>Neoptera</taxon>
        <taxon>Polyneoptera</taxon>
        <taxon>Dictyoptera</taxon>
        <taxon>Blattodea</taxon>
        <taxon>Blattoidea</taxon>
        <taxon>Blattidae</taxon>
        <taxon>Blattinae</taxon>
        <taxon>Periplaneta</taxon>
    </lineage>
</organism>
<gene>
    <name evidence="2" type="ORF">ANN_08814</name>
</gene>
<proteinExistence type="predicted"/>
<dbReference type="InterPro" id="IPR005112">
    <property type="entry name" value="dDENN_dom"/>
</dbReference>
<protein>
    <recommendedName>
        <fullName evidence="1">UDENN domain-containing protein</fullName>
    </recommendedName>
</protein>
<evidence type="ECO:0000313" key="2">
    <source>
        <dbReference type="EMBL" id="KAJ4440667.1"/>
    </source>
</evidence>
<dbReference type="PANTHER" id="PTHR12296:SF30">
    <property type="entry name" value="DENN DOMAIN-CONTAINING PROTEIN CRAG"/>
    <property type="match status" value="1"/>
</dbReference>
<dbReference type="InterPro" id="IPR037516">
    <property type="entry name" value="Tripartite_DENN"/>
</dbReference>